<keyword evidence="4" id="KW-1185">Reference proteome</keyword>
<evidence type="ECO:0000256" key="1">
    <source>
        <dbReference type="SAM" id="MobiDB-lite"/>
    </source>
</evidence>
<evidence type="ECO:0000313" key="4">
    <source>
        <dbReference type="Proteomes" id="UP001274830"/>
    </source>
</evidence>
<dbReference type="InterPro" id="IPR003959">
    <property type="entry name" value="ATPase_AAA_core"/>
</dbReference>
<name>A0AAE0WS83_9PEZI</name>
<reference evidence="3" key="1">
    <citation type="submission" date="2023-07" db="EMBL/GenBank/DDBJ databases">
        <title>Black Yeasts Isolated from many extreme environments.</title>
        <authorList>
            <person name="Coleine C."/>
            <person name="Stajich J.E."/>
            <person name="Selbmann L."/>
        </authorList>
    </citation>
    <scope>NUCLEOTIDE SEQUENCE</scope>
    <source>
        <strain evidence="3">CCFEE 5485</strain>
    </source>
</reference>
<dbReference type="PANTHER" id="PTHR46411">
    <property type="entry name" value="FAMILY ATPASE, PUTATIVE-RELATED"/>
    <property type="match status" value="1"/>
</dbReference>
<dbReference type="InterPro" id="IPR054289">
    <property type="entry name" value="DUF7025"/>
</dbReference>
<proteinExistence type="predicted"/>
<dbReference type="InterPro" id="IPR027417">
    <property type="entry name" value="P-loop_NTPase"/>
</dbReference>
<dbReference type="SMART" id="SM00382">
    <property type="entry name" value="AAA"/>
    <property type="match status" value="1"/>
</dbReference>
<feature type="compositionally biased region" description="Basic and acidic residues" evidence="1">
    <location>
        <begin position="86"/>
        <end position="97"/>
    </location>
</feature>
<evidence type="ECO:0000259" key="2">
    <source>
        <dbReference type="SMART" id="SM00382"/>
    </source>
</evidence>
<protein>
    <recommendedName>
        <fullName evidence="2">AAA+ ATPase domain-containing protein</fullName>
    </recommendedName>
</protein>
<comment type="caution">
    <text evidence="3">The sequence shown here is derived from an EMBL/GenBank/DDBJ whole genome shotgun (WGS) entry which is preliminary data.</text>
</comment>
<dbReference type="InterPro" id="IPR003593">
    <property type="entry name" value="AAA+_ATPase"/>
</dbReference>
<dbReference type="SUPFAM" id="SSF52540">
    <property type="entry name" value="P-loop containing nucleoside triphosphate hydrolases"/>
    <property type="match status" value="1"/>
</dbReference>
<organism evidence="3 4">
    <name type="scientific">Recurvomyces mirabilis</name>
    <dbReference type="NCBI Taxonomy" id="574656"/>
    <lineage>
        <taxon>Eukaryota</taxon>
        <taxon>Fungi</taxon>
        <taxon>Dikarya</taxon>
        <taxon>Ascomycota</taxon>
        <taxon>Pezizomycotina</taxon>
        <taxon>Dothideomycetes</taxon>
        <taxon>Dothideomycetidae</taxon>
        <taxon>Mycosphaerellales</taxon>
        <taxon>Teratosphaeriaceae</taxon>
        <taxon>Recurvomyces</taxon>
    </lineage>
</organism>
<dbReference type="Gene3D" id="3.40.50.300">
    <property type="entry name" value="P-loop containing nucleotide triphosphate hydrolases"/>
    <property type="match status" value="1"/>
</dbReference>
<dbReference type="GO" id="GO:0016887">
    <property type="term" value="F:ATP hydrolysis activity"/>
    <property type="evidence" value="ECO:0007669"/>
    <property type="project" value="InterPro"/>
</dbReference>
<dbReference type="Proteomes" id="UP001274830">
    <property type="component" value="Unassembled WGS sequence"/>
</dbReference>
<dbReference type="CDD" id="cd19481">
    <property type="entry name" value="RecA-like_protease"/>
    <property type="match status" value="1"/>
</dbReference>
<dbReference type="Pfam" id="PF00004">
    <property type="entry name" value="AAA"/>
    <property type="match status" value="1"/>
</dbReference>
<dbReference type="AlphaFoldDB" id="A0AAE0WS83"/>
<sequence length="824" mass="92770">MSNPLDALIPPEETYWIEADEDFDDSQVSEEHQRLRILLFQQNRRDAQLRQNRRRMAQKNDGDSSDSDVAPEQPNGVSKTPSTDGPAKDAKEEEKLVKLDPSEIGMSAGYKNLYSGKEDKRGRFQWQTTIPEDLGKPAEDAESEKWAIIVRHIKTYNDPKKVLSIHSIVIQSPLLKNMLSEVLAGYPGVTVGLKRLEFSGRFEPLIHRWPEFTSAVAKLKARQTSENEDDRSEDKAKHATLLQELLTKEFQETIDAATDLKSQGVMTYEHLWTLFQPGSFVYSKQQGQDRIFRLHSSKYGTDRSGNPVYWLACQYTDYDGSRWGTNKLNLCIPAYEGTKPITGLPTSPLDSHSDVDAIKAKLVERGSKVEALAGSHYRGYNGVGWRMGSMNVKEKYSIKGRVVVDTYGWNRFNPNMSVYVTPLHVKDTPNAAGTGSGTPPINEYGGDDEYDEGYDDDDGGMPLDGYFADEDEEESKRAGVVLSEEQKMICTPLVRGYALKEKIWLNFFVNAVQDVDFSTRAFESLVLPQSQKELILGFTETQQSYRSQFDDVIEGKGRGIIILLCGPPGVGKTLTAESVAEEMKVPLYMMSAGDLGLDPRHVEAKLQGILDMCTRWNAILLLDEADIFLESRSLHELERNKLVSIFLRVLEYYEGIMFLTTNRVQTFDAAFQSRIHISLDYKELDHKSRLTVWKNFLKQHDVAQAAARDRPLKALVSAAKALQNGTHDSVSGTDGADEDSNARVQELHKKRTLAHNISDQDMTRLASMSMNGRQIKNVLKTAQLLASKRGEGLSYDHVKTVMEVTQHLLKSEQATQATKDTLYH</sequence>
<evidence type="ECO:0000313" key="3">
    <source>
        <dbReference type="EMBL" id="KAK3676674.1"/>
    </source>
</evidence>
<gene>
    <name evidence="3" type="ORF">LTR78_003449</name>
</gene>
<accession>A0AAE0WS83</accession>
<feature type="region of interest" description="Disordered" evidence="1">
    <location>
        <begin position="430"/>
        <end position="455"/>
    </location>
</feature>
<feature type="region of interest" description="Disordered" evidence="1">
    <location>
        <begin position="40"/>
        <end position="97"/>
    </location>
</feature>
<dbReference type="PANTHER" id="PTHR46411:SF3">
    <property type="entry name" value="AAA+ ATPASE DOMAIN-CONTAINING PROTEIN"/>
    <property type="match status" value="1"/>
</dbReference>
<feature type="compositionally biased region" description="Acidic residues" evidence="1">
    <location>
        <begin position="445"/>
        <end position="455"/>
    </location>
</feature>
<dbReference type="Pfam" id="PF22942">
    <property type="entry name" value="DUF7025"/>
    <property type="match status" value="1"/>
</dbReference>
<dbReference type="EMBL" id="JAUTXT010000009">
    <property type="protein sequence ID" value="KAK3676674.1"/>
    <property type="molecule type" value="Genomic_DNA"/>
</dbReference>
<dbReference type="GO" id="GO:0005524">
    <property type="term" value="F:ATP binding"/>
    <property type="evidence" value="ECO:0007669"/>
    <property type="project" value="InterPro"/>
</dbReference>
<feature type="domain" description="AAA+ ATPase" evidence="2">
    <location>
        <begin position="558"/>
        <end position="685"/>
    </location>
</feature>